<gene>
    <name evidence="1" type="ordered locus">Rru_A1509</name>
</gene>
<accession>Q2RU85</accession>
<dbReference type="KEGG" id="rru:Rru_A1509"/>
<dbReference type="EnsemblBacteria" id="ABC22310">
    <property type="protein sequence ID" value="ABC22310"/>
    <property type="gene ID" value="Rru_A1509"/>
</dbReference>
<evidence type="ECO:0000313" key="2">
    <source>
        <dbReference type="Proteomes" id="UP000001929"/>
    </source>
</evidence>
<dbReference type="EMBL" id="CP000230">
    <property type="protein sequence ID" value="ABC22310.1"/>
    <property type="molecule type" value="Genomic_DNA"/>
</dbReference>
<protein>
    <recommendedName>
        <fullName evidence="3">Phasin domain-containing protein</fullName>
    </recommendedName>
</protein>
<name>Q2RU85_RHORT</name>
<dbReference type="STRING" id="269796.Rru_A1509"/>
<reference evidence="1 2" key="1">
    <citation type="journal article" date="2011" name="Stand. Genomic Sci.">
        <title>Complete genome sequence of Rhodospirillum rubrum type strain (S1).</title>
        <authorList>
            <person name="Munk A.C."/>
            <person name="Copeland A."/>
            <person name="Lucas S."/>
            <person name="Lapidus A."/>
            <person name="Del Rio T.G."/>
            <person name="Barry K."/>
            <person name="Detter J.C."/>
            <person name="Hammon N."/>
            <person name="Israni S."/>
            <person name="Pitluck S."/>
            <person name="Brettin T."/>
            <person name="Bruce D."/>
            <person name="Han C."/>
            <person name="Tapia R."/>
            <person name="Gilna P."/>
            <person name="Schmutz J."/>
            <person name="Larimer F."/>
            <person name="Land M."/>
            <person name="Kyrpides N.C."/>
            <person name="Mavromatis K."/>
            <person name="Richardson P."/>
            <person name="Rohde M."/>
            <person name="Goker M."/>
            <person name="Klenk H.P."/>
            <person name="Zhang Y."/>
            <person name="Roberts G.P."/>
            <person name="Reslewic S."/>
            <person name="Schwartz D.C."/>
        </authorList>
    </citation>
    <scope>NUCLEOTIDE SEQUENCE [LARGE SCALE GENOMIC DNA]</scope>
    <source>
        <strain evidence="2">ATCC 11170 / ATH 1.1.1 / DSM 467 / LMG 4362 / NCIMB 8255 / S1</strain>
    </source>
</reference>
<evidence type="ECO:0008006" key="3">
    <source>
        <dbReference type="Google" id="ProtNLM"/>
    </source>
</evidence>
<dbReference type="AlphaFoldDB" id="Q2RU85"/>
<proteinExistence type="predicted"/>
<dbReference type="Proteomes" id="UP000001929">
    <property type="component" value="Chromosome"/>
</dbReference>
<evidence type="ECO:0000313" key="1">
    <source>
        <dbReference type="EMBL" id="ABC22310.1"/>
    </source>
</evidence>
<sequence>MLDPFTFWTRVMAASVSMAQTGLRGGETMEAAKNVIAARGEIMRTAMGAPLSADHGELARMVPEKVEAFSIAGAAMVNGWWAMQAAFLTQAQHVAAMTLRGRPPTMAEMMALSSRSVAYALTSFEDGGRLGKNALAPIHKKAIANAKRLKSL</sequence>
<dbReference type="HOGENOM" id="CLU_1720945_0_0_5"/>
<keyword evidence="2" id="KW-1185">Reference proteome</keyword>
<dbReference type="RefSeq" id="WP_011389263.1">
    <property type="nucleotide sequence ID" value="NC_007643.1"/>
</dbReference>
<dbReference type="PATRIC" id="fig|269796.9.peg.1582"/>
<organism evidence="1 2">
    <name type="scientific">Rhodospirillum rubrum (strain ATCC 11170 / ATH 1.1.1 / DSM 467 / LMG 4362 / NCIMB 8255 / S1)</name>
    <dbReference type="NCBI Taxonomy" id="269796"/>
    <lineage>
        <taxon>Bacteria</taxon>
        <taxon>Pseudomonadati</taxon>
        <taxon>Pseudomonadota</taxon>
        <taxon>Alphaproteobacteria</taxon>
        <taxon>Rhodospirillales</taxon>
        <taxon>Rhodospirillaceae</taxon>
        <taxon>Rhodospirillum</taxon>
    </lineage>
</organism>